<evidence type="ECO:0000313" key="3">
    <source>
        <dbReference type="Proteomes" id="UP001174909"/>
    </source>
</evidence>
<gene>
    <name evidence="2" type="ORF">GBAR_LOCUS9794</name>
</gene>
<feature type="region of interest" description="Disordered" evidence="1">
    <location>
        <begin position="83"/>
        <end position="110"/>
    </location>
</feature>
<evidence type="ECO:0000256" key="1">
    <source>
        <dbReference type="SAM" id="MobiDB-lite"/>
    </source>
</evidence>
<dbReference type="AlphaFoldDB" id="A0AA35RSQ1"/>
<proteinExistence type="predicted"/>
<keyword evidence="3" id="KW-1185">Reference proteome</keyword>
<dbReference type="EMBL" id="CASHTH010001467">
    <property type="protein sequence ID" value="CAI8015856.1"/>
    <property type="molecule type" value="Genomic_DNA"/>
</dbReference>
<dbReference type="Proteomes" id="UP001174909">
    <property type="component" value="Unassembled WGS sequence"/>
</dbReference>
<name>A0AA35RSQ1_GEOBA</name>
<accession>A0AA35RSQ1</accession>
<feature type="non-terminal residue" evidence="2">
    <location>
        <position position="110"/>
    </location>
</feature>
<organism evidence="2 3">
    <name type="scientific">Geodia barretti</name>
    <name type="common">Barrett's horny sponge</name>
    <dbReference type="NCBI Taxonomy" id="519541"/>
    <lineage>
        <taxon>Eukaryota</taxon>
        <taxon>Metazoa</taxon>
        <taxon>Porifera</taxon>
        <taxon>Demospongiae</taxon>
        <taxon>Heteroscleromorpha</taxon>
        <taxon>Tetractinellida</taxon>
        <taxon>Astrophorina</taxon>
        <taxon>Geodiidae</taxon>
        <taxon>Geodia</taxon>
    </lineage>
</organism>
<evidence type="ECO:0000313" key="2">
    <source>
        <dbReference type="EMBL" id="CAI8015856.1"/>
    </source>
</evidence>
<reference evidence="2" key="1">
    <citation type="submission" date="2023-03" db="EMBL/GenBank/DDBJ databases">
        <authorList>
            <person name="Steffen K."/>
            <person name="Cardenas P."/>
        </authorList>
    </citation>
    <scope>NUCLEOTIDE SEQUENCE</scope>
</reference>
<protein>
    <submittedName>
        <fullName evidence="2">Uncharacterized protein</fullName>
    </submittedName>
</protein>
<comment type="caution">
    <text evidence="2">The sequence shown here is derived from an EMBL/GenBank/DDBJ whole genome shotgun (WGS) entry which is preliminary data.</text>
</comment>
<sequence length="110" mass="13207">MQTKYRKKNDPVIPNLNKDQVRFYYYRTWHKVSALLNDPSQSSSTEGKKSKLAKSPCVVVVMPCPKRDLSQWEDSLCWGRREGRERREEERQGAWKKMEDGERREEERED</sequence>